<dbReference type="Pfam" id="PF14588">
    <property type="entry name" value="YjgF_endoribonc"/>
    <property type="match status" value="1"/>
</dbReference>
<name>C4WK56_9HYPH</name>
<dbReference type="Proteomes" id="UP000004386">
    <property type="component" value="Unassembled WGS sequence"/>
</dbReference>
<dbReference type="Gene3D" id="3.30.1330.40">
    <property type="entry name" value="RutC-like"/>
    <property type="match status" value="1"/>
</dbReference>
<proteinExistence type="predicted"/>
<evidence type="ECO:0000313" key="3">
    <source>
        <dbReference type="Proteomes" id="UP000004386"/>
    </source>
</evidence>
<evidence type="ECO:0000259" key="1">
    <source>
        <dbReference type="Pfam" id="PF14588"/>
    </source>
</evidence>
<feature type="domain" description="Endoribonuclease L-PSP/chorismate mutase-like" evidence="1">
    <location>
        <begin position="13"/>
        <end position="150"/>
    </location>
</feature>
<dbReference type="InterPro" id="IPR035959">
    <property type="entry name" value="RutC-like_sf"/>
</dbReference>
<comment type="caution">
    <text evidence="2">The sequence shown here is derived from an EMBL/GenBank/DDBJ whole genome shotgun (WGS) entry which is preliminary data.</text>
</comment>
<dbReference type="CDD" id="cd02199">
    <property type="entry name" value="YjgF_YER057c_UK114_like_1"/>
    <property type="match status" value="1"/>
</dbReference>
<accession>C4WK56</accession>
<dbReference type="InterPro" id="IPR013813">
    <property type="entry name" value="Endoribo_LPSP/chorism_mut-like"/>
</dbReference>
<dbReference type="AlphaFoldDB" id="C4WK56"/>
<dbReference type="SUPFAM" id="SSF55298">
    <property type="entry name" value="YjgF-like"/>
    <property type="match status" value="1"/>
</dbReference>
<organism evidence="2 3">
    <name type="scientific">Brucella intermedia LMG 3301</name>
    <dbReference type="NCBI Taxonomy" id="641118"/>
    <lineage>
        <taxon>Bacteria</taxon>
        <taxon>Pseudomonadati</taxon>
        <taxon>Pseudomonadota</taxon>
        <taxon>Alphaproteobacteria</taxon>
        <taxon>Hyphomicrobiales</taxon>
        <taxon>Brucellaceae</taxon>
        <taxon>Brucella/Ochrobactrum group</taxon>
        <taxon>Brucella</taxon>
    </lineage>
</organism>
<dbReference type="EMBL" id="ACQA01000001">
    <property type="protein sequence ID" value="EEQ95887.1"/>
    <property type="molecule type" value="Genomic_DNA"/>
</dbReference>
<gene>
    <name evidence="2" type="ORF">OINT_1001287</name>
</gene>
<dbReference type="HOGENOM" id="CLU_104845_0_1_5"/>
<evidence type="ECO:0000313" key="2">
    <source>
        <dbReference type="EMBL" id="EEQ95887.1"/>
    </source>
</evidence>
<sequence>MQARINIMTDTIDSRLKNLGISIPEAAAPAANYVPFAQSGSLLLTSGQLPLEGGKLVHTGQIGDELTVAHGQAAARACAVNILAQAKAALGDLGRIKRIVKITAFVASTPDFVEQHLVANGASDLLVAVLGDAGKHARSAVGVASLPLNAPVEIEAIIEVA</sequence>
<protein>
    <submittedName>
        <fullName evidence="2">Endoribonuclease L-PSP</fullName>
    </submittedName>
</protein>
<dbReference type="PANTHER" id="PTHR43760:SF1">
    <property type="entry name" value="ENDORIBONUCLEASE L-PSP_CHORISMATE MUTASE-LIKE DOMAIN-CONTAINING PROTEIN"/>
    <property type="match status" value="1"/>
</dbReference>
<dbReference type="PANTHER" id="PTHR43760">
    <property type="entry name" value="ENDORIBONUCLEASE-RELATED"/>
    <property type="match status" value="1"/>
</dbReference>
<reference evidence="2 3" key="1">
    <citation type="submission" date="2009-05" db="EMBL/GenBank/DDBJ databases">
        <authorList>
            <person name="Setubal J.C."/>
            <person name="Boyle S."/>
            <person name="Crasta O.R."/>
            <person name="Gillespie J.J."/>
            <person name="Kenyon R.W."/>
            <person name="Lu J."/>
            <person name="Mane S."/>
            <person name="Nagrani S."/>
            <person name="Shallom J.M."/>
            <person name="Shallom S."/>
            <person name="Shukla M."/>
            <person name="Snyder E.E."/>
            <person name="Sobral B.W."/>
            <person name="Wattam A.R."/>
            <person name="Will R."/>
            <person name="Williams K."/>
            <person name="Yoo H."/>
            <person name="Munk C."/>
            <person name="Tapia R."/>
            <person name="Green L."/>
            <person name="Rogers Y."/>
            <person name="Detter J.C."/>
            <person name="Bruce D."/>
            <person name="Brettin T.S."/>
            <person name="Tsolis R."/>
        </authorList>
    </citation>
    <scope>NUCLEOTIDE SEQUENCE [LARGE SCALE GENOMIC DNA]</scope>
    <source>
        <strain evidence="2 3">LMG 3301</strain>
    </source>
</reference>